<gene>
    <name evidence="2" type="ORF">OBBRIDRAFT_594659</name>
</gene>
<evidence type="ECO:0000313" key="2">
    <source>
        <dbReference type="EMBL" id="OCH90559.1"/>
    </source>
</evidence>
<dbReference type="Proteomes" id="UP000250043">
    <property type="component" value="Unassembled WGS sequence"/>
</dbReference>
<protein>
    <submittedName>
        <fullName evidence="2">Uncharacterized protein</fullName>
    </submittedName>
</protein>
<sequence>MVSATLGFAVRRRVSRPSSITPTTHVLARISSSGPIYRHRGVRWSSTVTAAESPKSILAPERSTNGWTTILTSLVQKEWDTRNKKYLTLVTSDENGHHKSLHWHTSPMSSPGVQVLMSKTDLIKDAIPAFTSLIDAVFVAAPRNRSDAQRLLKLLNNEPVPYALRMLLYHRGMGLLSSLLIEHDYPFHALHAAAAGFIQSRCSPEYLRRQNLASDLAARRHWAWISPLVKLEVELTGQTTAVSLNWVVTACMETGVHRTPEQVLDMFRVAKLRPNRYTYRLLAKLQLLGPPFPSSSDVNLQLHQNDVDTVLSTVPVLPLPPQSPTSVCDTGKDGTIGTGVSATVTTANILRSILPMSRIPSERQVLNHIKLIEGHPERAMLLRSLTVTEHLRSLTKYMVTCNHPRVALHIIAISHHLTRNCDIFRWLYRPLKKCGCWSTIPDFIELESRLTGTKTVEGVNLLLRSFVKRKIYKDPVEIRKIFEQAGVRPNDRIHGLLEAFAAMSSQEPSSPEEHRPDYFQRDGPTFTNDPADDMPLPSTPSVASAPVSPEDALARAVDLHLRSLRYLAPSAPSVTSAPVRDSVEPGAPPTTSFSSGDMLVKAVDLQLRSLRQLARELSEKDARWGPLAQELENVEALLAHDRAGALPLRDSETCELPESSRASAASGTRDSL</sequence>
<evidence type="ECO:0000256" key="1">
    <source>
        <dbReference type="SAM" id="MobiDB-lite"/>
    </source>
</evidence>
<feature type="compositionally biased region" description="Basic and acidic residues" evidence="1">
    <location>
        <begin position="511"/>
        <end position="520"/>
    </location>
</feature>
<feature type="region of interest" description="Disordered" evidence="1">
    <location>
        <begin position="572"/>
        <end position="595"/>
    </location>
</feature>
<feature type="region of interest" description="Disordered" evidence="1">
    <location>
        <begin position="648"/>
        <end position="672"/>
    </location>
</feature>
<keyword evidence="3" id="KW-1185">Reference proteome</keyword>
<proteinExistence type="predicted"/>
<accession>A0A8E2AWP4</accession>
<feature type="region of interest" description="Disordered" evidence="1">
    <location>
        <begin position="504"/>
        <end position="547"/>
    </location>
</feature>
<dbReference type="EMBL" id="KV722402">
    <property type="protein sequence ID" value="OCH90559.1"/>
    <property type="molecule type" value="Genomic_DNA"/>
</dbReference>
<name>A0A8E2AWP4_9APHY</name>
<evidence type="ECO:0000313" key="3">
    <source>
        <dbReference type="Proteomes" id="UP000250043"/>
    </source>
</evidence>
<organism evidence="2 3">
    <name type="scientific">Obba rivulosa</name>
    <dbReference type="NCBI Taxonomy" id="1052685"/>
    <lineage>
        <taxon>Eukaryota</taxon>
        <taxon>Fungi</taxon>
        <taxon>Dikarya</taxon>
        <taxon>Basidiomycota</taxon>
        <taxon>Agaricomycotina</taxon>
        <taxon>Agaricomycetes</taxon>
        <taxon>Polyporales</taxon>
        <taxon>Gelatoporiaceae</taxon>
        <taxon>Obba</taxon>
    </lineage>
</organism>
<feature type="compositionally biased region" description="Polar residues" evidence="1">
    <location>
        <begin position="660"/>
        <end position="672"/>
    </location>
</feature>
<dbReference type="AlphaFoldDB" id="A0A8E2AWP4"/>
<reference evidence="2 3" key="1">
    <citation type="submission" date="2016-07" db="EMBL/GenBank/DDBJ databases">
        <title>Draft genome of the white-rot fungus Obba rivulosa 3A-2.</title>
        <authorList>
            <consortium name="DOE Joint Genome Institute"/>
            <person name="Miettinen O."/>
            <person name="Riley R."/>
            <person name="Acob R."/>
            <person name="Barry K."/>
            <person name="Cullen D."/>
            <person name="De Vries R."/>
            <person name="Hainaut M."/>
            <person name="Hatakka A."/>
            <person name="Henrissat B."/>
            <person name="Hilden K."/>
            <person name="Kuo R."/>
            <person name="Labutti K."/>
            <person name="Lipzen A."/>
            <person name="Makela M.R."/>
            <person name="Sandor L."/>
            <person name="Spatafora J.W."/>
            <person name="Grigoriev I.V."/>
            <person name="Hibbett D.S."/>
        </authorList>
    </citation>
    <scope>NUCLEOTIDE SEQUENCE [LARGE SCALE GENOMIC DNA]</scope>
    <source>
        <strain evidence="2 3">3A-2</strain>
    </source>
</reference>